<evidence type="ECO:0000313" key="3">
    <source>
        <dbReference type="Proteomes" id="UP000001847"/>
    </source>
</evidence>
<dbReference type="Gene3D" id="3.90.550.10">
    <property type="entry name" value="Spore Coat Polysaccharide Biosynthesis Protein SpsA, Chain A"/>
    <property type="match status" value="1"/>
</dbReference>
<dbReference type="SUPFAM" id="SSF53448">
    <property type="entry name" value="Nucleotide-diphospho-sugar transferases"/>
    <property type="match status" value="1"/>
</dbReference>
<dbReference type="Pfam" id="PF00535">
    <property type="entry name" value="Glycos_transf_2"/>
    <property type="match status" value="1"/>
</dbReference>
<dbReference type="BioCyc" id="LBIF456481:LEPBI_RS09920-MONOMER"/>
<proteinExistence type="predicted"/>
<dbReference type="AlphaFoldDB" id="B0SSM1"/>
<evidence type="ECO:0000313" key="2">
    <source>
        <dbReference type="EMBL" id="ABZ98111.1"/>
    </source>
</evidence>
<dbReference type="STRING" id="456481.LEPBI_I2009"/>
<dbReference type="InterPro" id="IPR029044">
    <property type="entry name" value="Nucleotide-diphossugar_trans"/>
</dbReference>
<name>B0SSM1_LEPBP</name>
<dbReference type="Proteomes" id="UP000001847">
    <property type="component" value="Chromosome I"/>
</dbReference>
<dbReference type="PANTHER" id="PTHR22916:SF3">
    <property type="entry name" value="UDP-GLCNAC:BETAGAL BETA-1,3-N-ACETYLGLUCOSAMINYLTRANSFERASE-LIKE PROTEIN 1"/>
    <property type="match status" value="1"/>
</dbReference>
<sequence length="321" mass="36934">MNPNNIPIITIVTPSFNQGAFISETLNSVIEQEGSFFIDFIVIDGLSTDNTIEILGNFEKKIKEYPSVVQISGKTFHSVGGNQGVSFTWKSENDFGQTDAINKGIKLMLDESRYFNWLCSDDRFRTKDVLATLLSNSREKSVVYGKSMYINEAGIDLKEYATSHVTSNSIFENFGIAQPSALICSKSKEDLFLDLQYSSIMDLFLWVKLFSLGFEFKYLDNYILSDYRIHSLSKTSSWRLRTYIEILSLMKSKQKRISLKLMRAMYHECIRYGNGKLGRILIRFNSRYVDGFLIRILMIAINYFNVDPSYLLSSPKQHWNP</sequence>
<protein>
    <submittedName>
        <fullName evidence="2">Putative glycosyltransferase</fullName>
    </submittedName>
</protein>
<keyword evidence="2" id="KW-0808">Transferase</keyword>
<dbReference type="PANTHER" id="PTHR22916">
    <property type="entry name" value="GLYCOSYLTRANSFERASE"/>
    <property type="match status" value="1"/>
</dbReference>
<dbReference type="CAZy" id="GT2">
    <property type="family name" value="Glycosyltransferase Family 2"/>
</dbReference>
<dbReference type="EMBL" id="CP000786">
    <property type="protein sequence ID" value="ABZ98111.1"/>
    <property type="molecule type" value="Genomic_DNA"/>
</dbReference>
<dbReference type="HOGENOM" id="CLU_865443_0_0_12"/>
<feature type="domain" description="Glycosyltransferase 2-like" evidence="1">
    <location>
        <begin position="10"/>
        <end position="153"/>
    </location>
</feature>
<dbReference type="InterPro" id="IPR001173">
    <property type="entry name" value="Glyco_trans_2-like"/>
</dbReference>
<dbReference type="KEGG" id="lbi:LEPBI_I2009"/>
<reference evidence="2 3" key="1">
    <citation type="journal article" date="2008" name="PLoS ONE">
        <title>Genome sequence of the saprophyte Leptospira biflexa provides insights into the evolution of Leptospira and the pathogenesis of leptospirosis.</title>
        <authorList>
            <person name="Picardeau M."/>
            <person name="Bulach D.M."/>
            <person name="Bouchier C."/>
            <person name="Zuerner R.L."/>
            <person name="Zidane N."/>
            <person name="Wilson P.J."/>
            <person name="Creno S."/>
            <person name="Kuczek E.S."/>
            <person name="Bommezzadri S."/>
            <person name="Davis J.C."/>
            <person name="McGrath A."/>
            <person name="Johnson M.J."/>
            <person name="Boursaux-Eude C."/>
            <person name="Seemann T."/>
            <person name="Rouy Z."/>
            <person name="Coppel R.L."/>
            <person name="Rood J.I."/>
            <person name="Lajus A."/>
            <person name="Davies J.K."/>
            <person name="Medigue C."/>
            <person name="Adler B."/>
        </authorList>
    </citation>
    <scope>NUCLEOTIDE SEQUENCE [LARGE SCALE GENOMIC DNA]</scope>
    <source>
        <strain evidence="3">Patoc 1 / ATCC 23582 / Paris</strain>
    </source>
</reference>
<evidence type="ECO:0000259" key="1">
    <source>
        <dbReference type="Pfam" id="PF00535"/>
    </source>
</evidence>
<keyword evidence="3" id="KW-1185">Reference proteome</keyword>
<dbReference type="RefSeq" id="WP_012388981.1">
    <property type="nucleotide sequence ID" value="NC_010602.1"/>
</dbReference>
<accession>B0SSM1</accession>
<dbReference type="GO" id="GO:0016758">
    <property type="term" value="F:hexosyltransferase activity"/>
    <property type="evidence" value="ECO:0007669"/>
    <property type="project" value="UniProtKB-ARBA"/>
</dbReference>
<dbReference type="OrthoDB" id="9810303at2"/>
<organism evidence="2 3">
    <name type="scientific">Leptospira biflexa serovar Patoc (strain Patoc 1 / ATCC 23582 / Paris)</name>
    <dbReference type="NCBI Taxonomy" id="456481"/>
    <lineage>
        <taxon>Bacteria</taxon>
        <taxon>Pseudomonadati</taxon>
        <taxon>Spirochaetota</taxon>
        <taxon>Spirochaetia</taxon>
        <taxon>Leptospirales</taxon>
        <taxon>Leptospiraceae</taxon>
        <taxon>Leptospira</taxon>
    </lineage>
</organism>
<gene>
    <name evidence="2" type="ordered locus">LEPBI_I2009</name>
</gene>